<evidence type="ECO:0000313" key="1">
    <source>
        <dbReference type="EMBL" id="QEG36159.1"/>
    </source>
</evidence>
<dbReference type="EMBL" id="CP042913">
    <property type="protein sequence ID" value="QEG36159.1"/>
    <property type="molecule type" value="Genomic_DNA"/>
</dbReference>
<dbReference type="RefSeq" id="WP_148074547.1">
    <property type="nucleotide sequence ID" value="NZ_CP042913.1"/>
</dbReference>
<dbReference type="AlphaFoldDB" id="A0A5B9QE73"/>
<protein>
    <submittedName>
        <fullName evidence="1">Uncharacterized protein</fullName>
    </submittedName>
</protein>
<proteinExistence type="predicted"/>
<sequence>MVRYAEVLTYYLSGVQLELVMNQGGILIAGFNMPSLQLLLEKRVLRSLRVVVGGEMAQLQDPVYKQFDPHIITHCIVPLEILFTAEGSLFAVPETTLDYAVLN</sequence>
<reference evidence="1 2" key="1">
    <citation type="submission" date="2019-08" db="EMBL/GenBank/DDBJ databases">
        <title>Deep-cultivation of Planctomycetes and their phenomic and genomic characterization uncovers novel biology.</title>
        <authorList>
            <person name="Wiegand S."/>
            <person name="Jogler M."/>
            <person name="Boedeker C."/>
            <person name="Pinto D."/>
            <person name="Vollmers J."/>
            <person name="Rivas-Marin E."/>
            <person name="Kohn T."/>
            <person name="Peeters S.H."/>
            <person name="Heuer A."/>
            <person name="Rast P."/>
            <person name="Oberbeckmann S."/>
            <person name="Bunk B."/>
            <person name="Jeske O."/>
            <person name="Meyerdierks A."/>
            <person name="Storesund J.E."/>
            <person name="Kallscheuer N."/>
            <person name="Luecker S."/>
            <person name="Lage O.M."/>
            <person name="Pohl T."/>
            <person name="Merkel B.J."/>
            <person name="Hornburger P."/>
            <person name="Mueller R.-W."/>
            <person name="Bruemmer F."/>
            <person name="Labrenz M."/>
            <person name="Spormann A.M."/>
            <person name="Op den Camp H."/>
            <person name="Overmann J."/>
            <person name="Amann R."/>
            <person name="Jetten M.S.M."/>
            <person name="Mascher T."/>
            <person name="Medema M.H."/>
            <person name="Devos D.P."/>
            <person name="Kaster A.-K."/>
            <person name="Ovreas L."/>
            <person name="Rohde M."/>
            <person name="Galperin M.Y."/>
            <person name="Jogler C."/>
        </authorList>
    </citation>
    <scope>NUCLEOTIDE SEQUENCE [LARGE SCALE GENOMIC DNA]</scope>
    <source>
        <strain evidence="1 2">Pr1d</strain>
    </source>
</reference>
<evidence type="ECO:0000313" key="2">
    <source>
        <dbReference type="Proteomes" id="UP000323917"/>
    </source>
</evidence>
<dbReference type="Proteomes" id="UP000323917">
    <property type="component" value="Chromosome"/>
</dbReference>
<dbReference type="KEGG" id="bgok:Pr1d_34680"/>
<gene>
    <name evidence="1" type="ORF">Pr1d_34680</name>
</gene>
<accession>A0A5B9QE73</accession>
<keyword evidence="2" id="KW-1185">Reference proteome</keyword>
<name>A0A5B9QE73_9BACT</name>
<organism evidence="1 2">
    <name type="scientific">Bythopirellula goksoeyrii</name>
    <dbReference type="NCBI Taxonomy" id="1400387"/>
    <lineage>
        <taxon>Bacteria</taxon>
        <taxon>Pseudomonadati</taxon>
        <taxon>Planctomycetota</taxon>
        <taxon>Planctomycetia</taxon>
        <taxon>Pirellulales</taxon>
        <taxon>Lacipirellulaceae</taxon>
        <taxon>Bythopirellula</taxon>
    </lineage>
</organism>